<dbReference type="InterPro" id="IPR002059">
    <property type="entry name" value="CSP_DNA-bd"/>
</dbReference>
<dbReference type="Gene3D" id="2.40.50.140">
    <property type="entry name" value="Nucleic acid-binding proteins"/>
    <property type="match status" value="1"/>
</dbReference>
<protein>
    <submittedName>
        <fullName evidence="2">Cold shock protein (Beta-ribbon, CspA family)</fullName>
    </submittedName>
</protein>
<dbReference type="InterPro" id="IPR012156">
    <property type="entry name" value="Cold_shock_CspA"/>
</dbReference>
<dbReference type="SUPFAM" id="SSF50249">
    <property type="entry name" value="Nucleic acid-binding proteins"/>
    <property type="match status" value="1"/>
</dbReference>
<evidence type="ECO:0000313" key="3">
    <source>
        <dbReference type="Proteomes" id="UP000184440"/>
    </source>
</evidence>
<accession>A0A1M7RKL7</accession>
<sequence length="71" mass="7774">MSVAGVVREWNAEEGWGVIDSVETPGGCWAHFSHVQVVGYKELHAGQAVELTWETGPQDGYSFRAVTVTPR</sequence>
<dbReference type="Pfam" id="PF00313">
    <property type="entry name" value="CSD"/>
    <property type="match status" value="1"/>
</dbReference>
<reference evidence="2 3" key="1">
    <citation type="submission" date="2016-11" db="EMBL/GenBank/DDBJ databases">
        <authorList>
            <person name="Jaros S."/>
            <person name="Januszkiewicz K."/>
            <person name="Wedrychowicz H."/>
        </authorList>
    </citation>
    <scope>NUCLEOTIDE SEQUENCE [LARGE SCALE GENOMIC DNA]</scope>
    <source>
        <strain evidence="2 3">DSM 46144</strain>
    </source>
</reference>
<dbReference type="PROSITE" id="PS51857">
    <property type="entry name" value="CSD_2"/>
    <property type="match status" value="1"/>
</dbReference>
<evidence type="ECO:0000313" key="2">
    <source>
        <dbReference type="EMBL" id="SHN46618.1"/>
    </source>
</evidence>
<organism evidence="2 3">
    <name type="scientific">Cryptosporangium aurantiacum</name>
    <dbReference type="NCBI Taxonomy" id="134849"/>
    <lineage>
        <taxon>Bacteria</taxon>
        <taxon>Bacillati</taxon>
        <taxon>Actinomycetota</taxon>
        <taxon>Actinomycetes</taxon>
        <taxon>Cryptosporangiales</taxon>
        <taxon>Cryptosporangiaceae</taxon>
        <taxon>Cryptosporangium</taxon>
    </lineage>
</organism>
<dbReference type="InterPro" id="IPR012340">
    <property type="entry name" value="NA-bd_OB-fold"/>
</dbReference>
<name>A0A1M7RKL7_9ACTN</name>
<dbReference type="STRING" id="134849.SAMN05443668_116154"/>
<dbReference type="PIRSF" id="PIRSF002599">
    <property type="entry name" value="Cold_shock_A"/>
    <property type="match status" value="1"/>
</dbReference>
<dbReference type="RefSeq" id="WP_073263751.1">
    <property type="nucleotide sequence ID" value="NZ_FRCS01000016.1"/>
</dbReference>
<dbReference type="AlphaFoldDB" id="A0A1M7RKL7"/>
<dbReference type="EMBL" id="FRCS01000016">
    <property type="protein sequence ID" value="SHN46618.1"/>
    <property type="molecule type" value="Genomic_DNA"/>
</dbReference>
<evidence type="ECO:0000259" key="1">
    <source>
        <dbReference type="PROSITE" id="PS51857"/>
    </source>
</evidence>
<feature type="domain" description="CSD" evidence="1">
    <location>
        <begin position="2"/>
        <end position="70"/>
    </location>
</feature>
<dbReference type="GO" id="GO:0003676">
    <property type="term" value="F:nucleic acid binding"/>
    <property type="evidence" value="ECO:0007669"/>
    <property type="project" value="InterPro"/>
</dbReference>
<proteinExistence type="predicted"/>
<dbReference type="Proteomes" id="UP000184440">
    <property type="component" value="Unassembled WGS sequence"/>
</dbReference>
<keyword evidence="3" id="KW-1185">Reference proteome</keyword>
<dbReference type="OrthoDB" id="5195005at2"/>
<gene>
    <name evidence="2" type="ORF">SAMN05443668_116154</name>
</gene>